<evidence type="ECO:0000256" key="1">
    <source>
        <dbReference type="ARBA" id="ARBA00004167"/>
    </source>
</evidence>
<dbReference type="InterPro" id="IPR037682">
    <property type="entry name" value="TonB_C"/>
</dbReference>
<feature type="region of interest" description="Disordered" evidence="5">
    <location>
        <begin position="42"/>
        <end position="88"/>
    </location>
</feature>
<evidence type="ECO:0000256" key="6">
    <source>
        <dbReference type="SAM" id="Phobius"/>
    </source>
</evidence>
<sequence>MNDPVEYGEGPRWGLRIALGLVAFGLIGAWAVVWLASSGRLTLPEDRPRPRPEAPPIAVAPPPRPKPFKSADGQVVTNPDWSRRPTGDDVARYYPERAQRLNIGGRAVIACTVALDGRLVDCKVVSETPPDQDFGPAAVRMSSQFRMWPKTVDGEPVEGGEVRIPIVFTPPG</sequence>
<keyword evidence="9" id="KW-1185">Reference proteome</keyword>
<name>A0ABU0IQD0_9CAUL</name>
<feature type="compositionally biased region" description="Pro residues" evidence="5">
    <location>
        <begin position="53"/>
        <end position="65"/>
    </location>
</feature>
<comment type="subcellular location">
    <subcellularLocation>
        <location evidence="1">Membrane</location>
        <topology evidence="1">Single-pass membrane protein</topology>
    </subcellularLocation>
</comment>
<organism evidence="8 9">
    <name type="scientific">Caulobacter ginsengisoli</name>
    <dbReference type="NCBI Taxonomy" id="400775"/>
    <lineage>
        <taxon>Bacteria</taxon>
        <taxon>Pseudomonadati</taxon>
        <taxon>Pseudomonadota</taxon>
        <taxon>Alphaproteobacteria</taxon>
        <taxon>Caulobacterales</taxon>
        <taxon>Caulobacteraceae</taxon>
        <taxon>Caulobacter</taxon>
    </lineage>
</organism>
<dbReference type="RefSeq" id="WP_307348744.1">
    <property type="nucleotide sequence ID" value="NZ_JAUSVS010000003.1"/>
</dbReference>
<evidence type="ECO:0000259" key="7">
    <source>
        <dbReference type="PROSITE" id="PS52015"/>
    </source>
</evidence>
<evidence type="ECO:0000256" key="2">
    <source>
        <dbReference type="ARBA" id="ARBA00022692"/>
    </source>
</evidence>
<dbReference type="Pfam" id="PF03544">
    <property type="entry name" value="TonB_C"/>
    <property type="match status" value="1"/>
</dbReference>
<dbReference type="SUPFAM" id="SSF74653">
    <property type="entry name" value="TolA/TonB C-terminal domain"/>
    <property type="match status" value="1"/>
</dbReference>
<keyword evidence="3 6" id="KW-1133">Transmembrane helix</keyword>
<accession>A0ABU0IQD0</accession>
<dbReference type="InterPro" id="IPR006260">
    <property type="entry name" value="TonB/TolA_C"/>
</dbReference>
<keyword evidence="2 6" id="KW-0812">Transmembrane</keyword>
<proteinExistence type="predicted"/>
<evidence type="ECO:0000256" key="5">
    <source>
        <dbReference type="SAM" id="MobiDB-lite"/>
    </source>
</evidence>
<reference evidence="8 9" key="1">
    <citation type="submission" date="2023-07" db="EMBL/GenBank/DDBJ databases">
        <title>Genomic Encyclopedia of Type Strains, Phase IV (KMG-IV): sequencing the most valuable type-strain genomes for metagenomic binning, comparative biology and taxonomic classification.</title>
        <authorList>
            <person name="Goeker M."/>
        </authorList>
    </citation>
    <scope>NUCLEOTIDE SEQUENCE [LARGE SCALE GENOMIC DNA]</scope>
    <source>
        <strain evidence="8 9">DSM 18695</strain>
    </source>
</reference>
<dbReference type="PROSITE" id="PS52015">
    <property type="entry name" value="TONB_CTD"/>
    <property type="match status" value="1"/>
</dbReference>
<evidence type="ECO:0000256" key="3">
    <source>
        <dbReference type="ARBA" id="ARBA00022989"/>
    </source>
</evidence>
<comment type="caution">
    <text evidence="8">The sequence shown here is derived from an EMBL/GenBank/DDBJ whole genome shotgun (WGS) entry which is preliminary data.</text>
</comment>
<feature type="domain" description="TonB C-terminal" evidence="7">
    <location>
        <begin position="79"/>
        <end position="172"/>
    </location>
</feature>
<keyword evidence="4 6" id="KW-0472">Membrane</keyword>
<gene>
    <name evidence="8" type="ORF">QO010_002008</name>
</gene>
<evidence type="ECO:0000313" key="8">
    <source>
        <dbReference type="EMBL" id="MDQ0464227.1"/>
    </source>
</evidence>
<dbReference type="EMBL" id="JAUSVS010000003">
    <property type="protein sequence ID" value="MDQ0464227.1"/>
    <property type="molecule type" value="Genomic_DNA"/>
</dbReference>
<dbReference type="NCBIfam" id="TIGR01352">
    <property type="entry name" value="tonB_Cterm"/>
    <property type="match status" value="1"/>
</dbReference>
<dbReference type="Proteomes" id="UP001228905">
    <property type="component" value="Unassembled WGS sequence"/>
</dbReference>
<protein>
    <submittedName>
        <fullName evidence="8">TonB family protein</fullName>
    </submittedName>
</protein>
<feature type="compositionally biased region" description="Basic and acidic residues" evidence="5">
    <location>
        <begin position="43"/>
        <end position="52"/>
    </location>
</feature>
<evidence type="ECO:0000313" key="9">
    <source>
        <dbReference type="Proteomes" id="UP001228905"/>
    </source>
</evidence>
<evidence type="ECO:0000256" key="4">
    <source>
        <dbReference type="ARBA" id="ARBA00023136"/>
    </source>
</evidence>
<dbReference type="Gene3D" id="3.30.1150.10">
    <property type="match status" value="1"/>
</dbReference>
<feature type="transmembrane region" description="Helical" evidence="6">
    <location>
        <begin position="13"/>
        <end position="37"/>
    </location>
</feature>